<evidence type="ECO:0000313" key="4">
    <source>
        <dbReference type="Proteomes" id="UP000005240"/>
    </source>
</evidence>
<dbReference type="EMBL" id="ADAS02000001">
    <property type="protein sequence ID" value="OAW00056.1"/>
    <property type="molecule type" value="Genomic_DNA"/>
</dbReference>
<reference evidence="3" key="4">
    <citation type="submission" date="2025-05" db="UniProtKB">
        <authorList>
            <consortium name="EnsemblFungi"/>
        </authorList>
    </citation>
    <scope>IDENTIFICATION</scope>
    <source>
        <strain evidence="3">isolate 1-1 / race 1 (BBBD)</strain>
    </source>
</reference>
<evidence type="ECO:0000313" key="3">
    <source>
        <dbReference type="EnsemblFungi" id="PTTG_07382-t43_1-p1"/>
    </source>
</evidence>
<name>A0A0C4F2R1_PUCT1</name>
<sequence length="270" mass="29546">MSRGYWGGHHYWGKVLRKVCGVTGVWLHNDWVNGGYAQMVDPVPGSISGAHPHTSWLIYSRAWTDEEAAFVDEIIQRIRQDNPKITATFPFTHMKTFLNISYNGEVTVDSLNPPSSPKKKLIRATSINYLGSKISDKSDSEESSVSSSKSSVPNHEDTSEHGASDESEDKHADTPTSPPSQPIKIRLRLNKTQKTQTSPPLPTGQAVKSHPSAPKKLNTNAMLPARRGRSSKVPAVDANTSLSHPKEPIKVPRDDAAAPLLPTQTVTSVK</sequence>
<dbReference type="EnsemblFungi" id="PTTG_07382-t43_1">
    <property type="protein sequence ID" value="PTTG_07382-t43_1-p1"/>
    <property type="gene ID" value="PTTG_07382"/>
</dbReference>
<evidence type="ECO:0000256" key="1">
    <source>
        <dbReference type="SAM" id="MobiDB-lite"/>
    </source>
</evidence>
<feature type="compositionally biased region" description="Basic and acidic residues" evidence="1">
    <location>
        <begin position="244"/>
        <end position="256"/>
    </location>
</feature>
<dbReference type="VEuPathDB" id="FungiDB:PTTG_07382"/>
<dbReference type="AlphaFoldDB" id="A0A0C4F2R1"/>
<gene>
    <name evidence="2" type="ORF">PTTG_07382</name>
</gene>
<dbReference type="Proteomes" id="UP000005240">
    <property type="component" value="Unassembled WGS sequence"/>
</dbReference>
<protein>
    <submittedName>
        <fullName evidence="2 3">Uncharacterized protein</fullName>
    </submittedName>
</protein>
<feature type="compositionally biased region" description="Basic and acidic residues" evidence="1">
    <location>
        <begin position="154"/>
        <end position="173"/>
    </location>
</feature>
<reference evidence="2" key="1">
    <citation type="submission" date="2009-11" db="EMBL/GenBank/DDBJ databases">
        <authorList>
            <consortium name="The Broad Institute Genome Sequencing Platform"/>
            <person name="Ward D."/>
            <person name="Feldgarden M."/>
            <person name="Earl A."/>
            <person name="Young S.K."/>
            <person name="Zeng Q."/>
            <person name="Koehrsen M."/>
            <person name="Alvarado L."/>
            <person name="Berlin A."/>
            <person name="Bochicchio J."/>
            <person name="Borenstein D."/>
            <person name="Chapman S.B."/>
            <person name="Chen Z."/>
            <person name="Engels R."/>
            <person name="Freedman E."/>
            <person name="Gellesch M."/>
            <person name="Goldberg J."/>
            <person name="Griggs A."/>
            <person name="Gujja S."/>
            <person name="Heilman E."/>
            <person name="Heiman D."/>
            <person name="Hepburn T."/>
            <person name="Howarth C."/>
            <person name="Jen D."/>
            <person name="Larson L."/>
            <person name="Lewis B."/>
            <person name="Mehta T."/>
            <person name="Park D."/>
            <person name="Pearson M."/>
            <person name="Roberts A."/>
            <person name="Saif S."/>
            <person name="Shea T."/>
            <person name="Shenoy N."/>
            <person name="Sisk P."/>
            <person name="Stolte C."/>
            <person name="Sykes S."/>
            <person name="Thomson T."/>
            <person name="Walk T."/>
            <person name="White J."/>
            <person name="Yandava C."/>
            <person name="Izard J."/>
            <person name="Baranova O.V."/>
            <person name="Blanton J.M."/>
            <person name="Tanner A.C."/>
            <person name="Dewhirst F.E."/>
            <person name="Haas B."/>
            <person name="Nusbaum C."/>
            <person name="Birren B."/>
        </authorList>
    </citation>
    <scope>NUCLEOTIDE SEQUENCE [LARGE SCALE GENOMIC DNA]</scope>
    <source>
        <strain evidence="2">1-1 BBBD Race 1</strain>
    </source>
</reference>
<reference evidence="2" key="2">
    <citation type="submission" date="2016-05" db="EMBL/GenBank/DDBJ databases">
        <title>Comparative analysis highlights variable genome content of wheat rusts and divergence of the mating loci.</title>
        <authorList>
            <person name="Cuomo C.A."/>
            <person name="Bakkeren G."/>
            <person name="Szabo L."/>
            <person name="Khalil H."/>
            <person name="Joly D."/>
            <person name="Goldberg J."/>
            <person name="Young S."/>
            <person name="Zeng Q."/>
            <person name="Fellers J."/>
        </authorList>
    </citation>
    <scope>NUCLEOTIDE SEQUENCE [LARGE SCALE GENOMIC DNA]</scope>
    <source>
        <strain evidence="2">1-1 BBBD Race 1</strain>
    </source>
</reference>
<organism evidence="2">
    <name type="scientific">Puccinia triticina (isolate 1-1 / race 1 (BBBD))</name>
    <name type="common">Brown leaf rust fungus</name>
    <dbReference type="NCBI Taxonomy" id="630390"/>
    <lineage>
        <taxon>Eukaryota</taxon>
        <taxon>Fungi</taxon>
        <taxon>Dikarya</taxon>
        <taxon>Basidiomycota</taxon>
        <taxon>Pucciniomycotina</taxon>
        <taxon>Pucciniomycetes</taxon>
        <taxon>Pucciniales</taxon>
        <taxon>Pucciniaceae</taxon>
        <taxon>Puccinia</taxon>
    </lineage>
</organism>
<accession>A0A0C4F2R1</accession>
<proteinExistence type="predicted"/>
<dbReference type="OrthoDB" id="10638600at2759"/>
<keyword evidence="4" id="KW-1185">Reference proteome</keyword>
<evidence type="ECO:0000313" key="2">
    <source>
        <dbReference type="EMBL" id="OAW00056.1"/>
    </source>
</evidence>
<feature type="compositionally biased region" description="Low complexity" evidence="1">
    <location>
        <begin position="143"/>
        <end position="152"/>
    </location>
</feature>
<reference evidence="3 4" key="3">
    <citation type="journal article" date="2017" name="G3 (Bethesda)">
        <title>Comparative analysis highlights variable genome content of wheat rusts and divergence of the mating loci.</title>
        <authorList>
            <person name="Cuomo C.A."/>
            <person name="Bakkeren G."/>
            <person name="Khalil H.B."/>
            <person name="Panwar V."/>
            <person name="Joly D."/>
            <person name="Linning R."/>
            <person name="Sakthikumar S."/>
            <person name="Song X."/>
            <person name="Adiconis X."/>
            <person name="Fan L."/>
            <person name="Goldberg J.M."/>
            <person name="Levin J.Z."/>
            <person name="Young S."/>
            <person name="Zeng Q."/>
            <person name="Anikster Y."/>
            <person name="Bruce M."/>
            <person name="Wang M."/>
            <person name="Yin C."/>
            <person name="McCallum B."/>
            <person name="Szabo L.J."/>
            <person name="Hulbert S."/>
            <person name="Chen X."/>
            <person name="Fellers J.P."/>
        </authorList>
    </citation>
    <scope>NUCLEOTIDE SEQUENCE</scope>
    <source>
        <strain evidence="4">Isolate 1-1 / race 1 (BBBD)</strain>
        <strain evidence="3">isolate 1-1 / race 1 (BBBD)</strain>
    </source>
</reference>
<feature type="region of interest" description="Disordered" evidence="1">
    <location>
        <begin position="133"/>
        <end position="270"/>
    </location>
</feature>